<sequence length="132" mass="13451">MKKIVFTTLLSISSIFAFDIGSVTKTVGAATGITAESIGTQLADMAKAKAPETAAQAKSYCTQASTYKSFVGIADDGMMAKAIDICADKASEGLEGKVSELKDKATTEAVKAVTSDSSTPSLMGTAGKLLGN</sequence>
<keyword evidence="4" id="KW-1185">Reference proteome</keyword>
<keyword evidence="2" id="KW-0732">Signal</keyword>
<evidence type="ECO:0000256" key="1">
    <source>
        <dbReference type="SAM" id="MobiDB-lite"/>
    </source>
</evidence>
<dbReference type="Proteomes" id="UP000503483">
    <property type="component" value="Chromosome"/>
</dbReference>
<organism evidence="3 4">
    <name type="scientific">Arcobacter acticola</name>
    <dbReference type="NCBI Taxonomy" id="1849015"/>
    <lineage>
        <taxon>Bacteria</taxon>
        <taxon>Pseudomonadati</taxon>
        <taxon>Campylobacterota</taxon>
        <taxon>Epsilonproteobacteria</taxon>
        <taxon>Campylobacterales</taxon>
        <taxon>Arcobacteraceae</taxon>
        <taxon>Arcobacter</taxon>
    </lineage>
</organism>
<dbReference type="RefSeq" id="WP_172128305.1">
    <property type="nucleotide sequence ID" value="NZ_CP042652.1"/>
</dbReference>
<gene>
    <name evidence="3" type="ORF">AACT_2970</name>
</gene>
<dbReference type="KEGG" id="paco:AACT_2970"/>
<name>A0A6M8EIR6_9BACT</name>
<evidence type="ECO:0000313" key="4">
    <source>
        <dbReference type="Proteomes" id="UP000503483"/>
    </source>
</evidence>
<feature type="chain" id="PRO_5027032486" description="DUF2501 domain-containing protein" evidence="2">
    <location>
        <begin position="18"/>
        <end position="132"/>
    </location>
</feature>
<evidence type="ECO:0008006" key="5">
    <source>
        <dbReference type="Google" id="ProtNLM"/>
    </source>
</evidence>
<feature type="region of interest" description="Disordered" evidence="1">
    <location>
        <begin position="112"/>
        <end position="132"/>
    </location>
</feature>
<dbReference type="EMBL" id="CP042652">
    <property type="protein sequence ID" value="QKE30022.1"/>
    <property type="molecule type" value="Genomic_DNA"/>
</dbReference>
<protein>
    <recommendedName>
        <fullName evidence="5">DUF2501 domain-containing protein</fullName>
    </recommendedName>
</protein>
<reference evidence="3 4" key="1">
    <citation type="submission" date="2019-08" db="EMBL/GenBank/DDBJ databases">
        <title>Complete genome sequence of Arcobacter acticola.</title>
        <authorList>
            <person name="Miller W."/>
        </authorList>
    </citation>
    <scope>NUCLEOTIDE SEQUENCE [LARGE SCALE GENOMIC DNA]</scope>
    <source>
        <strain evidence="3 4">KCTC 52212</strain>
    </source>
</reference>
<feature type="signal peptide" evidence="2">
    <location>
        <begin position="1"/>
        <end position="17"/>
    </location>
</feature>
<evidence type="ECO:0000313" key="3">
    <source>
        <dbReference type="EMBL" id="QKE30022.1"/>
    </source>
</evidence>
<accession>A0A6M8EIR6</accession>
<proteinExistence type="predicted"/>
<evidence type="ECO:0000256" key="2">
    <source>
        <dbReference type="SAM" id="SignalP"/>
    </source>
</evidence>
<dbReference type="AlphaFoldDB" id="A0A6M8EIR6"/>